<accession>A0A8R1I610</accession>
<organism evidence="3 4">
    <name type="scientific">Caenorhabditis japonica</name>
    <dbReference type="NCBI Taxonomy" id="281687"/>
    <lineage>
        <taxon>Eukaryota</taxon>
        <taxon>Metazoa</taxon>
        <taxon>Ecdysozoa</taxon>
        <taxon>Nematoda</taxon>
        <taxon>Chromadorea</taxon>
        <taxon>Rhabditida</taxon>
        <taxon>Rhabditina</taxon>
        <taxon>Rhabditomorpha</taxon>
        <taxon>Rhabditoidea</taxon>
        <taxon>Rhabditidae</taxon>
        <taxon>Peloderinae</taxon>
        <taxon>Caenorhabditis</taxon>
    </lineage>
</organism>
<feature type="region of interest" description="Disordered" evidence="1">
    <location>
        <begin position="112"/>
        <end position="132"/>
    </location>
</feature>
<feature type="transmembrane region" description="Helical" evidence="2">
    <location>
        <begin position="23"/>
        <end position="40"/>
    </location>
</feature>
<reference evidence="3" key="2">
    <citation type="submission" date="2022-06" db="UniProtKB">
        <authorList>
            <consortium name="EnsemblMetazoa"/>
        </authorList>
    </citation>
    <scope>IDENTIFICATION</scope>
    <source>
        <strain evidence="3">DF5081</strain>
    </source>
</reference>
<sequence length="155" mass="17564">MYKSNVIILEPPQLVLSSMQSRILFYIFLLWIGSSIANCYQRHAIYNAKQNSVESSDITEFQTTKPTYTKTDVEIYHVDNSKETRTCTLTVEGAPGDRCRGYEYVVKVTTKRRNGSSSSSRQCSATSCGNQQNNKAANCPTIFPQYQELCDFSQQ</sequence>
<dbReference type="EnsemblMetazoa" id="CJA15370a.1">
    <property type="protein sequence ID" value="CJA15370a.1"/>
    <property type="gene ID" value="WBGene00134574"/>
</dbReference>
<keyword evidence="2" id="KW-0812">Transmembrane</keyword>
<feature type="compositionally biased region" description="Low complexity" evidence="1">
    <location>
        <begin position="116"/>
        <end position="127"/>
    </location>
</feature>
<evidence type="ECO:0000313" key="4">
    <source>
        <dbReference type="Proteomes" id="UP000005237"/>
    </source>
</evidence>
<evidence type="ECO:0000313" key="3">
    <source>
        <dbReference type="EnsemblMetazoa" id="CJA15370a.1"/>
    </source>
</evidence>
<keyword evidence="4" id="KW-1185">Reference proteome</keyword>
<reference evidence="4" key="1">
    <citation type="submission" date="2010-08" db="EMBL/GenBank/DDBJ databases">
        <authorList>
            <consortium name="Caenorhabditis japonica Sequencing Consortium"/>
            <person name="Wilson R.K."/>
        </authorList>
    </citation>
    <scope>NUCLEOTIDE SEQUENCE [LARGE SCALE GENOMIC DNA]</scope>
    <source>
        <strain evidence="4">DF5081</strain>
    </source>
</reference>
<protein>
    <submittedName>
        <fullName evidence="3">Uncharacterized protein</fullName>
    </submittedName>
</protein>
<dbReference type="Proteomes" id="UP000005237">
    <property type="component" value="Unassembled WGS sequence"/>
</dbReference>
<evidence type="ECO:0000256" key="1">
    <source>
        <dbReference type="SAM" id="MobiDB-lite"/>
    </source>
</evidence>
<proteinExistence type="predicted"/>
<dbReference type="AlphaFoldDB" id="A0A8R1I610"/>
<keyword evidence="2" id="KW-1133">Transmembrane helix</keyword>
<name>A0A8R1I610_CAEJA</name>
<evidence type="ECO:0000256" key="2">
    <source>
        <dbReference type="SAM" id="Phobius"/>
    </source>
</evidence>
<keyword evidence="2" id="KW-0472">Membrane</keyword>